<dbReference type="Proteomes" id="UP000313359">
    <property type="component" value="Unassembled WGS sequence"/>
</dbReference>
<sequence>MDNQPRLNYFLSLPEELRIRILRELKANDLLACQKVCRSLQATVLDPYLQYVAALDAAGMKDGPPGGAAFPERSKALAQYEATWITGQFPWGFHALPSQVGEMHPYRWNGGVFVHFPSPDSGHARLAIHRPASFSSGISEKTWNIDLSAFVSCTEGINEVQDIVAYAVDTEQALLAVVLAPQENYWLPRCYLLSTFSVAELHPLAACNPLVAHRAPGLSDSGVWWPIYSTVSIVDDLVGLHICLGSVSQLRVFNWRTGQFLWRSIRLNGHSRQLDFLVDTRYVARFAVSGISLYDITSDGDPYKPNRGLVGHLELPKLARQPSPDSPEIDIQRPALTSSDSFAHFECDPERTVFTLFTKTIGTPPTKGVLIFVPITTILDFARSTLRSSLLPSPRVPWDDWGAHGARLILMSPDCQFYRSTSLGSHVVIRVCDGRHQSPHLGDDALFLFDVRAEIGKPSIHLAEGMADLLETSDCLIAPELLESPVSSTLPYRVVGVWCSELWLTGYDWGEWIYPLCDGLLHVAPSRDEVLE</sequence>
<keyword evidence="3" id="KW-1185">Reference proteome</keyword>
<protein>
    <recommendedName>
        <fullName evidence="1">F-box domain-containing protein</fullName>
    </recommendedName>
</protein>
<dbReference type="PROSITE" id="PS50181">
    <property type="entry name" value="FBOX"/>
    <property type="match status" value="1"/>
</dbReference>
<dbReference type="Pfam" id="PF12937">
    <property type="entry name" value="F-box-like"/>
    <property type="match status" value="1"/>
</dbReference>
<evidence type="ECO:0000259" key="1">
    <source>
        <dbReference type="PROSITE" id="PS50181"/>
    </source>
</evidence>
<feature type="domain" description="F-box" evidence="1">
    <location>
        <begin position="7"/>
        <end position="54"/>
    </location>
</feature>
<organism evidence="2 3">
    <name type="scientific">Lentinus tigrinus ALCF2SS1-6</name>
    <dbReference type="NCBI Taxonomy" id="1328759"/>
    <lineage>
        <taxon>Eukaryota</taxon>
        <taxon>Fungi</taxon>
        <taxon>Dikarya</taxon>
        <taxon>Basidiomycota</taxon>
        <taxon>Agaricomycotina</taxon>
        <taxon>Agaricomycetes</taxon>
        <taxon>Polyporales</taxon>
        <taxon>Polyporaceae</taxon>
        <taxon>Lentinus</taxon>
    </lineage>
</organism>
<dbReference type="SUPFAM" id="SSF81383">
    <property type="entry name" value="F-box domain"/>
    <property type="match status" value="1"/>
</dbReference>
<evidence type="ECO:0000313" key="2">
    <source>
        <dbReference type="EMBL" id="RPD60155.1"/>
    </source>
</evidence>
<dbReference type="EMBL" id="ML122267">
    <property type="protein sequence ID" value="RPD60155.1"/>
    <property type="molecule type" value="Genomic_DNA"/>
</dbReference>
<dbReference type="SMART" id="SM00256">
    <property type="entry name" value="FBOX"/>
    <property type="match status" value="1"/>
</dbReference>
<gene>
    <name evidence="2" type="ORF">L227DRAFT_653638</name>
</gene>
<evidence type="ECO:0000313" key="3">
    <source>
        <dbReference type="Proteomes" id="UP000313359"/>
    </source>
</evidence>
<dbReference type="OrthoDB" id="2757285at2759"/>
<name>A0A5C2S8E4_9APHY</name>
<reference evidence="2" key="1">
    <citation type="journal article" date="2018" name="Genome Biol. Evol.">
        <title>Genomics and development of Lentinus tigrinus, a white-rot wood-decaying mushroom with dimorphic fruiting bodies.</title>
        <authorList>
            <person name="Wu B."/>
            <person name="Xu Z."/>
            <person name="Knudson A."/>
            <person name="Carlson A."/>
            <person name="Chen N."/>
            <person name="Kovaka S."/>
            <person name="LaButti K."/>
            <person name="Lipzen A."/>
            <person name="Pennachio C."/>
            <person name="Riley R."/>
            <person name="Schakwitz W."/>
            <person name="Umezawa K."/>
            <person name="Ohm R.A."/>
            <person name="Grigoriev I.V."/>
            <person name="Nagy L.G."/>
            <person name="Gibbons J."/>
            <person name="Hibbett D."/>
        </authorList>
    </citation>
    <scope>NUCLEOTIDE SEQUENCE [LARGE SCALE GENOMIC DNA]</scope>
    <source>
        <strain evidence="2">ALCF2SS1-6</strain>
    </source>
</reference>
<dbReference type="InterPro" id="IPR001810">
    <property type="entry name" value="F-box_dom"/>
</dbReference>
<dbReference type="Gene3D" id="1.20.1280.50">
    <property type="match status" value="1"/>
</dbReference>
<proteinExistence type="predicted"/>
<accession>A0A5C2S8E4</accession>
<dbReference type="InterPro" id="IPR036047">
    <property type="entry name" value="F-box-like_dom_sf"/>
</dbReference>
<dbReference type="AlphaFoldDB" id="A0A5C2S8E4"/>